<proteinExistence type="predicted"/>
<keyword evidence="3" id="KW-1185">Reference proteome</keyword>
<dbReference type="Proteomes" id="UP000628775">
    <property type="component" value="Unassembled WGS sequence"/>
</dbReference>
<protein>
    <recommendedName>
        <fullName evidence="1">Carrier domain-containing protein</fullName>
    </recommendedName>
</protein>
<dbReference type="EMBL" id="BMIR01000001">
    <property type="protein sequence ID" value="GGE29809.1"/>
    <property type="molecule type" value="Genomic_DNA"/>
</dbReference>
<evidence type="ECO:0000313" key="3">
    <source>
        <dbReference type="Proteomes" id="UP000628775"/>
    </source>
</evidence>
<dbReference type="InterPro" id="IPR009081">
    <property type="entry name" value="PP-bd_ACP"/>
</dbReference>
<accession>A0A8J2YAM4</accession>
<dbReference type="RefSeq" id="WP_188688622.1">
    <property type="nucleotide sequence ID" value="NZ_BMIR01000001.1"/>
</dbReference>
<dbReference type="SUPFAM" id="SSF47336">
    <property type="entry name" value="ACP-like"/>
    <property type="match status" value="1"/>
</dbReference>
<evidence type="ECO:0000313" key="2">
    <source>
        <dbReference type="EMBL" id="GGE29809.1"/>
    </source>
</evidence>
<sequence length="83" mass="9419">MTFEVFRQLIADITQLPVEMITEEASFREDLAIDSLQMVNLIIEVSTRLQVSFENVQSMDQFSTVKTMYETFAGSVVNESSTS</sequence>
<dbReference type="Pfam" id="PF00550">
    <property type="entry name" value="PP-binding"/>
    <property type="match status" value="1"/>
</dbReference>
<dbReference type="InterPro" id="IPR036736">
    <property type="entry name" value="ACP-like_sf"/>
</dbReference>
<name>A0A8J2YAM4_9BACL</name>
<dbReference type="Gene3D" id="1.10.1200.10">
    <property type="entry name" value="ACP-like"/>
    <property type="match status" value="1"/>
</dbReference>
<reference evidence="2" key="2">
    <citation type="submission" date="2020-09" db="EMBL/GenBank/DDBJ databases">
        <authorList>
            <person name="Sun Q."/>
            <person name="Zhou Y."/>
        </authorList>
    </citation>
    <scope>NUCLEOTIDE SEQUENCE</scope>
    <source>
        <strain evidence="2">CGMCC 1.15371</strain>
    </source>
</reference>
<gene>
    <name evidence="2" type="ORF">GCM10011391_05400</name>
</gene>
<evidence type="ECO:0000259" key="1">
    <source>
        <dbReference type="Pfam" id="PF00550"/>
    </source>
</evidence>
<feature type="domain" description="Carrier" evidence="1">
    <location>
        <begin position="5"/>
        <end position="70"/>
    </location>
</feature>
<reference evidence="2" key="1">
    <citation type="journal article" date="2014" name="Int. J. Syst. Evol. Microbiol.">
        <title>Complete genome sequence of Corynebacterium casei LMG S-19264T (=DSM 44701T), isolated from a smear-ripened cheese.</title>
        <authorList>
            <consortium name="US DOE Joint Genome Institute (JGI-PGF)"/>
            <person name="Walter F."/>
            <person name="Albersmeier A."/>
            <person name="Kalinowski J."/>
            <person name="Ruckert C."/>
        </authorList>
    </citation>
    <scope>NUCLEOTIDE SEQUENCE</scope>
    <source>
        <strain evidence="2">CGMCC 1.15371</strain>
    </source>
</reference>
<dbReference type="AlphaFoldDB" id="A0A8J2YAM4"/>
<comment type="caution">
    <text evidence="2">The sequence shown here is derived from an EMBL/GenBank/DDBJ whole genome shotgun (WGS) entry which is preliminary data.</text>
</comment>
<organism evidence="2 3">
    <name type="scientific">Pullulanibacillus camelliae</name>
    <dbReference type="NCBI Taxonomy" id="1707096"/>
    <lineage>
        <taxon>Bacteria</taxon>
        <taxon>Bacillati</taxon>
        <taxon>Bacillota</taxon>
        <taxon>Bacilli</taxon>
        <taxon>Bacillales</taxon>
        <taxon>Sporolactobacillaceae</taxon>
        <taxon>Pullulanibacillus</taxon>
    </lineage>
</organism>